<feature type="compositionally biased region" description="Polar residues" evidence="1">
    <location>
        <begin position="74"/>
        <end position="85"/>
    </location>
</feature>
<evidence type="ECO:0000259" key="3">
    <source>
        <dbReference type="PROSITE" id="PS50106"/>
    </source>
</evidence>
<dbReference type="InterPro" id="IPR001478">
    <property type="entry name" value="PDZ"/>
</dbReference>
<dbReference type="RefSeq" id="WP_167546998.1">
    <property type="nucleotide sequence ID" value="NZ_CP036264.1"/>
</dbReference>
<dbReference type="InterPro" id="IPR041489">
    <property type="entry name" value="PDZ_6"/>
</dbReference>
<proteinExistence type="predicted"/>
<dbReference type="KEGG" id="smam:Mal15_47610"/>
<evidence type="ECO:0000256" key="2">
    <source>
        <dbReference type="SAM" id="Phobius"/>
    </source>
</evidence>
<feature type="compositionally biased region" description="Low complexity" evidence="1">
    <location>
        <begin position="63"/>
        <end position="73"/>
    </location>
</feature>
<sequence>MNEDQLENPVLGYVVIAVALVVGMLSATVFGQGAEEPLPNRPQACQVRLAGEGKTGDHGTGDGDSATSDQDAANSRTPGANSASISRRESASHEPLSSAARRWILGVRCKPTTAGCVVTSVVPGSAAERVGLIAGDRILTVDGTQVGWHGDRLNPLHQAVDEAPTRRVRLLVQRAESGLIRPLHATLQTMLETLGH</sequence>
<feature type="transmembrane region" description="Helical" evidence="2">
    <location>
        <begin position="12"/>
        <end position="31"/>
    </location>
</feature>
<evidence type="ECO:0000313" key="4">
    <source>
        <dbReference type="EMBL" id="QEG00690.1"/>
    </source>
</evidence>
<dbReference type="AlphaFoldDB" id="A0A5B9MJS1"/>
<dbReference type="PROSITE" id="PS50106">
    <property type="entry name" value="PDZ"/>
    <property type="match status" value="1"/>
</dbReference>
<dbReference type="Gene3D" id="2.30.42.10">
    <property type="match status" value="1"/>
</dbReference>
<reference evidence="4 5" key="1">
    <citation type="submission" date="2019-02" db="EMBL/GenBank/DDBJ databases">
        <title>Planctomycetal bacteria perform biofilm scaping via a novel small molecule.</title>
        <authorList>
            <person name="Jeske O."/>
            <person name="Boedeker C."/>
            <person name="Wiegand S."/>
            <person name="Breitling P."/>
            <person name="Kallscheuer N."/>
            <person name="Jogler M."/>
            <person name="Rohde M."/>
            <person name="Petersen J."/>
            <person name="Medema M.H."/>
            <person name="Surup F."/>
            <person name="Jogler C."/>
        </authorList>
    </citation>
    <scope>NUCLEOTIDE SEQUENCE [LARGE SCALE GENOMIC DNA]</scope>
    <source>
        <strain evidence="4 5">Mal15</strain>
    </source>
</reference>
<dbReference type="EMBL" id="CP036264">
    <property type="protein sequence ID" value="QEG00690.1"/>
    <property type="molecule type" value="Genomic_DNA"/>
</dbReference>
<keyword evidence="2" id="KW-0472">Membrane</keyword>
<feature type="region of interest" description="Disordered" evidence="1">
    <location>
        <begin position="51"/>
        <end position="94"/>
    </location>
</feature>
<accession>A0A5B9MJS1</accession>
<dbReference type="Proteomes" id="UP000321353">
    <property type="component" value="Chromosome"/>
</dbReference>
<dbReference type="SMART" id="SM00228">
    <property type="entry name" value="PDZ"/>
    <property type="match status" value="1"/>
</dbReference>
<protein>
    <submittedName>
        <fullName evidence="4">Zinc metallopeptidase RseP</fullName>
    </submittedName>
</protein>
<gene>
    <name evidence="4" type="ORF">Mal15_47610</name>
</gene>
<keyword evidence="2" id="KW-0812">Transmembrane</keyword>
<feature type="domain" description="PDZ" evidence="3">
    <location>
        <begin position="82"/>
        <end position="146"/>
    </location>
</feature>
<keyword evidence="2" id="KW-1133">Transmembrane helix</keyword>
<evidence type="ECO:0000313" key="5">
    <source>
        <dbReference type="Proteomes" id="UP000321353"/>
    </source>
</evidence>
<evidence type="ECO:0000256" key="1">
    <source>
        <dbReference type="SAM" id="MobiDB-lite"/>
    </source>
</evidence>
<dbReference type="InterPro" id="IPR036034">
    <property type="entry name" value="PDZ_sf"/>
</dbReference>
<organism evidence="4 5">
    <name type="scientific">Stieleria maiorica</name>
    <dbReference type="NCBI Taxonomy" id="2795974"/>
    <lineage>
        <taxon>Bacteria</taxon>
        <taxon>Pseudomonadati</taxon>
        <taxon>Planctomycetota</taxon>
        <taxon>Planctomycetia</taxon>
        <taxon>Pirellulales</taxon>
        <taxon>Pirellulaceae</taxon>
        <taxon>Stieleria</taxon>
    </lineage>
</organism>
<name>A0A5B9MJS1_9BACT</name>
<dbReference type="Pfam" id="PF17820">
    <property type="entry name" value="PDZ_6"/>
    <property type="match status" value="1"/>
</dbReference>
<dbReference type="SUPFAM" id="SSF50156">
    <property type="entry name" value="PDZ domain-like"/>
    <property type="match status" value="1"/>
</dbReference>
<keyword evidence="5" id="KW-1185">Reference proteome</keyword>